<gene>
    <name evidence="1" type="primary">NCAS0B04320</name>
    <name evidence="1" type="ordered locus">NCAS_0B04320</name>
</gene>
<dbReference type="OrthoDB" id="4065996at2759"/>
<sequence>MVSHFSHLASHRTYVLRLYRHTLRNATKYSSSIYLQDRVKNTVKAATYHHRGDQSSWSVRKLLSNLRTLNILLYEGAVKDTLKLLSTFKKNSSRPSTETSKLLKKINQISLEHIKATREAPETIREMFILKRYVSKKQKQNKLPSNISKEYKLKLLLPLALHELSLIKFNRIASKIRKVPTTSITSTMAGRSRVWFVRSAVNKGKRQSKMLGSLIRYERKMNQKIIDGIHKCEMDADWALHEAIWENYLESNVILNYDTGKYLNAIRKNQNVNSHIHDWLSPLQKVVGDLNMRSLEKSKTFIDFKEKTLINGGLARYFEKRAMTMHSKRLERFQKMVKTDLPHVIPFVTNQTLSACLAKYHF</sequence>
<dbReference type="FunCoup" id="G0VAJ1">
    <property type="interactions" value="41"/>
</dbReference>
<dbReference type="EMBL" id="HE576753">
    <property type="protein sequence ID" value="CCC68516.1"/>
    <property type="molecule type" value="Genomic_DNA"/>
</dbReference>
<name>G0VAJ1_NAUCA</name>
<dbReference type="HOGENOM" id="CLU_062256_0_0_1"/>
<evidence type="ECO:0000313" key="1">
    <source>
        <dbReference type="EMBL" id="CCC68516.1"/>
    </source>
</evidence>
<evidence type="ECO:0008006" key="3">
    <source>
        <dbReference type="Google" id="ProtNLM"/>
    </source>
</evidence>
<evidence type="ECO:0000313" key="2">
    <source>
        <dbReference type="Proteomes" id="UP000001640"/>
    </source>
</evidence>
<dbReference type="GeneID" id="96902075"/>
<dbReference type="OMA" id="RIWFIRS"/>
<reference evidence="1 2" key="1">
    <citation type="journal article" date="2011" name="Proc. Natl. Acad. Sci. U.S.A.">
        <title>Evolutionary erosion of yeast sex chromosomes by mating-type switching accidents.</title>
        <authorList>
            <person name="Gordon J.L."/>
            <person name="Armisen D."/>
            <person name="Proux-Wera E."/>
            <person name="Oheigeartaigh S.S."/>
            <person name="Byrne K.P."/>
            <person name="Wolfe K.H."/>
        </authorList>
    </citation>
    <scope>NUCLEOTIDE SEQUENCE [LARGE SCALE GENOMIC DNA]</scope>
    <source>
        <strain evidence="2">ATCC 76901 / BCRC 22586 / CBS 4309 / NBRC 1992 / NRRL Y-12630</strain>
    </source>
</reference>
<keyword evidence="2" id="KW-1185">Reference proteome</keyword>
<dbReference type="KEGG" id="ncs:NCAS_0B04320"/>
<organism evidence="1 2">
    <name type="scientific">Naumovozyma castellii</name>
    <name type="common">Yeast</name>
    <name type="synonym">Saccharomyces castellii</name>
    <dbReference type="NCBI Taxonomy" id="27288"/>
    <lineage>
        <taxon>Eukaryota</taxon>
        <taxon>Fungi</taxon>
        <taxon>Dikarya</taxon>
        <taxon>Ascomycota</taxon>
        <taxon>Saccharomycotina</taxon>
        <taxon>Saccharomycetes</taxon>
        <taxon>Saccharomycetales</taxon>
        <taxon>Saccharomycetaceae</taxon>
        <taxon>Naumovozyma</taxon>
    </lineage>
</organism>
<dbReference type="AlphaFoldDB" id="G0VAJ1"/>
<reference key="2">
    <citation type="submission" date="2011-08" db="EMBL/GenBank/DDBJ databases">
        <title>Genome sequence of Naumovozyma castellii.</title>
        <authorList>
            <person name="Gordon J.L."/>
            <person name="Armisen D."/>
            <person name="Proux-Wera E."/>
            <person name="OhEigeartaigh S.S."/>
            <person name="Byrne K.P."/>
            <person name="Wolfe K.H."/>
        </authorList>
    </citation>
    <scope>NUCLEOTIDE SEQUENCE</scope>
    <source>
        <strain>Type strain:CBS 4309</strain>
    </source>
</reference>
<dbReference type="GO" id="GO:0099617">
    <property type="term" value="C:matrix side of mitochondrial inner membrane"/>
    <property type="evidence" value="ECO:0007669"/>
    <property type="project" value="EnsemblFungi"/>
</dbReference>
<protein>
    <recommendedName>
        <fullName evidence="3">Required for respiratory growth protein 1, mitochondrial</fullName>
    </recommendedName>
</protein>
<proteinExistence type="predicted"/>
<dbReference type="eggNOG" id="ENOG502RYGE">
    <property type="taxonomic scope" value="Eukaryota"/>
</dbReference>
<dbReference type="RefSeq" id="XP_003674889.1">
    <property type="nucleotide sequence ID" value="XM_003674841.1"/>
</dbReference>
<dbReference type="InParanoid" id="G0VAJ1"/>
<accession>G0VAJ1</accession>
<dbReference type="GO" id="GO:0007035">
    <property type="term" value="P:vacuolar acidification"/>
    <property type="evidence" value="ECO:0007669"/>
    <property type="project" value="EnsemblFungi"/>
</dbReference>
<dbReference type="Proteomes" id="UP000001640">
    <property type="component" value="Chromosome 2"/>
</dbReference>
<dbReference type="GO" id="GO:0097745">
    <property type="term" value="P:mitochondrial tRNA 5'-end processing"/>
    <property type="evidence" value="ECO:0007669"/>
    <property type="project" value="EnsemblFungi"/>
</dbReference>